<keyword evidence="3" id="KW-0677">Repeat</keyword>
<protein>
    <submittedName>
        <fullName evidence="8">Acetyltransferase</fullName>
    </submittedName>
</protein>
<evidence type="ECO:0000256" key="6">
    <source>
        <dbReference type="PIRSR" id="PIRSR620019-2"/>
    </source>
</evidence>
<dbReference type="PROSITE" id="PS00101">
    <property type="entry name" value="HEXAPEP_TRANSFERASES"/>
    <property type="match status" value="1"/>
</dbReference>
<dbReference type="Gene3D" id="3.40.50.20">
    <property type="match status" value="1"/>
</dbReference>
<dbReference type="AlphaFoldDB" id="A0A0A2T8A6"/>
<dbReference type="SUPFAM" id="SSF51161">
    <property type="entry name" value="Trimeric LpxA-like enzymes"/>
    <property type="match status" value="1"/>
</dbReference>
<dbReference type="OrthoDB" id="9794407at2"/>
<dbReference type="InterPro" id="IPR011004">
    <property type="entry name" value="Trimer_LpxA-like_sf"/>
</dbReference>
<gene>
    <name evidence="8" type="ORF">EP47_03290</name>
</gene>
<keyword evidence="2 8" id="KW-0808">Transferase</keyword>
<dbReference type="STRING" id="1498499.EP47_03290"/>
<feature type="active site" description="Proton acceptor" evidence="5">
    <location>
        <position position="134"/>
    </location>
</feature>
<evidence type="ECO:0000256" key="4">
    <source>
        <dbReference type="ARBA" id="ARBA00023315"/>
    </source>
</evidence>
<dbReference type="InterPro" id="IPR050179">
    <property type="entry name" value="Trans_hexapeptide_repeat"/>
</dbReference>
<accession>A0A0A2T8A6</accession>
<dbReference type="InterPro" id="IPR001451">
    <property type="entry name" value="Hexapep"/>
</dbReference>
<evidence type="ECO:0000256" key="5">
    <source>
        <dbReference type="PIRSR" id="PIRSR620019-1"/>
    </source>
</evidence>
<keyword evidence="4" id="KW-0012">Acyltransferase</keyword>
<evidence type="ECO:0000259" key="7">
    <source>
        <dbReference type="Pfam" id="PF17836"/>
    </source>
</evidence>
<evidence type="ECO:0000256" key="2">
    <source>
        <dbReference type="ARBA" id="ARBA00022679"/>
    </source>
</evidence>
<dbReference type="Pfam" id="PF17836">
    <property type="entry name" value="PglD_N"/>
    <property type="match status" value="1"/>
</dbReference>
<feature type="domain" description="PglD N-terminal" evidence="7">
    <location>
        <begin position="4"/>
        <end position="78"/>
    </location>
</feature>
<comment type="caution">
    <text evidence="8">The sequence shown here is derived from an EMBL/GenBank/DDBJ whole genome shotgun (WGS) entry which is preliminary data.</text>
</comment>
<dbReference type="EMBL" id="JNCF01000012">
    <property type="protein sequence ID" value="KGP63658.1"/>
    <property type="molecule type" value="Genomic_DNA"/>
</dbReference>
<dbReference type="InterPro" id="IPR018357">
    <property type="entry name" value="Hexapep_transf_CS"/>
</dbReference>
<dbReference type="CDD" id="cd03360">
    <property type="entry name" value="LbH_AT_putative"/>
    <property type="match status" value="1"/>
</dbReference>
<dbReference type="PANTHER" id="PTHR43300">
    <property type="entry name" value="ACETYLTRANSFERASE"/>
    <property type="match status" value="1"/>
</dbReference>
<feature type="binding site" evidence="6">
    <location>
        <position position="143"/>
    </location>
    <ligand>
        <name>acetyl-CoA</name>
        <dbReference type="ChEBI" id="CHEBI:57288"/>
    </ligand>
</feature>
<comment type="similarity">
    <text evidence="1">Belongs to the transferase hexapeptide repeat family.</text>
</comment>
<sequence>MHTKLKIIGCGGHCKVVIDALSITHPSLQILLCDDNKNLLGQELCGVLVDSTTESLVDYAGLIHVSIGNNQARQNVIELMNSKTSLFTIIHPAAIIAKSARIGLGSFIAARAILGPDCEVGEGCIINHSAIVDHEVIVGSYSHIAPNSTLGGRVKVGEQVLVGAGAVILPGVTIGDGAIIGAGSVVVRDVKENTTVKGVPAV</sequence>
<evidence type="ECO:0000313" key="9">
    <source>
        <dbReference type="Proteomes" id="UP000054422"/>
    </source>
</evidence>
<dbReference type="PANTHER" id="PTHR43300:SF7">
    <property type="entry name" value="UDP-N-ACETYLBACILLOSAMINE N-ACETYLTRANSFERASE"/>
    <property type="match status" value="1"/>
</dbReference>
<keyword evidence="9" id="KW-1185">Reference proteome</keyword>
<dbReference type="NCBIfam" id="TIGR03570">
    <property type="entry name" value="NeuD_NnaD"/>
    <property type="match status" value="1"/>
</dbReference>
<organism evidence="8 9">
    <name type="scientific">Legionella norrlandica</name>
    <dbReference type="NCBI Taxonomy" id="1498499"/>
    <lineage>
        <taxon>Bacteria</taxon>
        <taxon>Pseudomonadati</taxon>
        <taxon>Pseudomonadota</taxon>
        <taxon>Gammaproteobacteria</taxon>
        <taxon>Legionellales</taxon>
        <taxon>Legionellaceae</taxon>
        <taxon>Legionella</taxon>
    </lineage>
</organism>
<proteinExistence type="inferred from homology"/>
<dbReference type="InterPro" id="IPR020019">
    <property type="entry name" value="AcTrfase_PglD-like"/>
</dbReference>
<dbReference type="Pfam" id="PF00132">
    <property type="entry name" value="Hexapep"/>
    <property type="match status" value="2"/>
</dbReference>
<evidence type="ECO:0000256" key="1">
    <source>
        <dbReference type="ARBA" id="ARBA00007274"/>
    </source>
</evidence>
<dbReference type="InterPro" id="IPR041561">
    <property type="entry name" value="PglD_N"/>
</dbReference>
<reference evidence="8 9" key="1">
    <citation type="submission" date="2014-05" db="EMBL/GenBank/DDBJ databases">
        <authorList>
            <person name="Rizzardi K."/>
            <person name="Winiecka-Krusnell J."/>
            <person name="Ramliden M."/>
            <person name="Alm E."/>
            <person name="Andersson S."/>
            <person name="Byfors S."/>
        </authorList>
    </citation>
    <scope>NUCLEOTIDE SEQUENCE [LARGE SCALE GENOMIC DNA]</scope>
    <source>
        <strain evidence="8 9">LEGN</strain>
    </source>
</reference>
<dbReference type="GO" id="GO:0016746">
    <property type="term" value="F:acyltransferase activity"/>
    <property type="evidence" value="ECO:0007669"/>
    <property type="project" value="UniProtKB-KW"/>
</dbReference>
<feature type="binding site" evidence="6">
    <location>
        <position position="68"/>
    </location>
    <ligand>
        <name>substrate</name>
    </ligand>
</feature>
<name>A0A0A2T8A6_9GAMM</name>
<dbReference type="RefSeq" id="WP_035888248.1">
    <property type="nucleotide sequence ID" value="NZ_JNCF01000012.1"/>
</dbReference>
<dbReference type="Gene3D" id="2.160.10.10">
    <property type="entry name" value="Hexapeptide repeat proteins"/>
    <property type="match status" value="1"/>
</dbReference>
<evidence type="ECO:0000313" key="8">
    <source>
        <dbReference type="EMBL" id="KGP63658.1"/>
    </source>
</evidence>
<feature type="site" description="Increases basicity of active site His" evidence="5">
    <location>
        <position position="135"/>
    </location>
</feature>
<dbReference type="Proteomes" id="UP000054422">
    <property type="component" value="Unassembled WGS sequence"/>
</dbReference>
<evidence type="ECO:0000256" key="3">
    <source>
        <dbReference type="ARBA" id="ARBA00022737"/>
    </source>
</evidence>